<gene>
    <name evidence="13" type="ORF">SAMN04488090_2990</name>
</gene>
<evidence type="ECO:0000313" key="13">
    <source>
        <dbReference type="EMBL" id="SDM25328.1"/>
    </source>
</evidence>
<name>A0A1G9RPV2_9BACT</name>
<evidence type="ECO:0000256" key="4">
    <source>
        <dbReference type="ARBA" id="ARBA00013194"/>
    </source>
</evidence>
<dbReference type="OrthoDB" id="9808891at2"/>
<keyword evidence="6" id="KW-0697">Rotamase</keyword>
<keyword evidence="14" id="KW-1185">Reference proteome</keyword>
<keyword evidence="7" id="KW-0143">Chaperone</keyword>
<dbReference type="Proteomes" id="UP000198901">
    <property type="component" value="Unassembled WGS sequence"/>
</dbReference>
<dbReference type="AlphaFoldDB" id="A0A1G9RPV2"/>
<comment type="similarity">
    <text evidence="3">Belongs to the FKBP-type PPIase family.</text>
</comment>
<sequence>MKITKNKVVILAYELAIKGPEEEDFLLVESVGKEEPMGYIQGMSGYPERFEQQLEGLEPGATFDFTISPEEGYGKRDPEAVVDLPLDVFKVDGKVDSEMVQVGNVLPMTNDEGYQLNGRIISVTDQSVWMDFNHPLAEMQLHFTGEVLSVREATPTELSHGHVHGEGGVHHH</sequence>
<dbReference type="PANTHER" id="PTHR47861">
    <property type="entry name" value="FKBP-TYPE PEPTIDYL-PROLYL CIS-TRANS ISOMERASE SLYD"/>
    <property type="match status" value="1"/>
</dbReference>
<feature type="domain" description="PPIase FKBP-type" evidence="12">
    <location>
        <begin position="3"/>
        <end position="78"/>
    </location>
</feature>
<dbReference type="RefSeq" id="WP_093203783.1">
    <property type="nucleotide sequence ID" value="NZ_FNGS01000005.1"/>
</dbReference>
<organism evidence="13 14">
    <name type="scientific">Siphonobacter aquaeclarae</name>
    <dbReference type="NCBI Taxonomy" id="563176"/>
    <lineage>
        <taxon>Bacteria</taxon>
        <taxon>Pseudomonadati</taxon>
        <taxon>Bacteroidota</taxon>
        <taxon>Cytophagia</taxon>
        <taxon>Cytophagales</taxon>
        <taxon>Cytophagaceae</taxon>
        <taxon>Siphonobacter</taxon>
    </lineage>
</organism>
<keyword evidence="8 13" id="KW-0413">Isomerase</keyword>
<dbReference type="STRING" id="563176.SAMN04488090_2990"/>
<evidence type="ECO:0000256" key="7">
    <source>
        <dbReference type="ARBA" id="ARBA00023186"/>
    </source>
</evidence>
<comment type="catalytic activity">
    <reaction evidence="1">
        <text>[protein]-peptidylproline (omega=180) = [protein]-peptidylproline (omega=0)</text>
        <dbReference type="Rhea" id="RHEA:16237"/>
        <dbReference type="Rhea" id="RHEA-COMP:10747"/>
        <dbReference type="Rhea" id="RHEA-COMP:10748"/>
        <dbReference type="ChEBI" id="CHEBI:83833"/>
        <dbReference type="ChEBI" id="CHEBI:83834"/>
        <dbReference type="EC" id="5.2.1.8"/>
    </reaction>
</comment>
<dbReference type="Gene3D" id="3.10.50.40">
    <property type="match status" value="1"/>
</dbReference>
<dbReference type="EMBL" id="FNGS01000005">
    <property type="protein sequence ID" value="SDM25328.1"/>
    <property type="molecule type" value="Genomic_DNA"/>
</dbReference>
<protein>
    <recommendedName>
        <fullName evidence="10">FKBP-type peptidyl-prolyl cis-trans isomerase SlyD</fullName>
        <ecNumber evidence="4">5.2.1.8</ecNumber>
    </recommendedName>
    <alternativeName>
        <fullName evidence="11">Metallochaperone SlyD</fullName>
    </alternativeName>
</protein>
<reference evidence="13 14" key="1">
    <citation type="submission" date="2016-10" db="EMBL/GenBank/DDBJ databases">
        <authorList>
            <person name="de Groot N.N."/>
        </authorList>
    </citation>
    <scope>NUCLEOTIDE SEQUENCE [LARGE SCALE GENOMIC DNA]</scope>
    <source>
        <strain evidence="13 14">DSM 21668</strain>
    </source>
</reference>
<evidence type="ECO:0000256" key="1">
    <source>
        <dbReference type="ARBA" id="ARBA00000971"/>
    </source>
</evidence>
<evidence type="ECO:0000313" key="14">
    <source>
        <dbReference type="Proteomes" id="UP000198901"/>
    </source>
</evidence>
<evidence type="ECO:0000256" key="11">
    <source>
        <dbReference type="ARBA" id="ARBA00042772"/>
    </source>
</evidence>
<evidence type="ECO:0000256" key="9">
    <source>
        <dbReference type="ARBA" id="ARBA00037071"/>
    </source>
</evidence>
<proteinExistence type="inferred from homology"/>
<dbReference type="Pfam" id="PF00254">
    <property type="entry name" value="FKBP_C"/>
    <property type="match status" value="1"/>
</dbReference>
<comment type="subcellular location">
    <subcellularLocation>
        <location evidence="2">Cytoplasm</location>
    </subcellularLocation>
</comment>
<dbReference type="GO" id="GO:0003755">
    <property type="term" value="F:peptidyl-prolyl cis-trans isomerase activity"/>
    <property type="evidence" value="ECO:0007669"/>
    <property type="project" value="UniProtKB-KW"/>
</dbReference>
<evidence type="ECO:0000256" key="2">
    <source>
        <dbReference type="ARBA" id="ARBA00004496"/>
    </source>
</evidence>
<comment type="function">
    <text evidence="9">Also involved in hydrogenase metallocenter assembly, probably by participating in the nickel insertion step. This function in hydrogenase biosynthesis requires chaperone activity and the presence of the metal-binding domain, but not PPIase activity.</text>
</comment>
<evidence type="ECO:0000256" key="10">
    <source>
        <dbReference type="ARBA" id="ARBA00040015"/>
    </source>
</evidence>
<keyword evidence="5" id="KW-0963">Cytoplasm</keyword>
<dbReference type="SUPFAM" id="SSF54534">
    <property type="entry name" value="FKBP-like"/>
    <property type="match status" value="1"/>
</dbReference>
<evidence type="ECO:0000256" key="3">
    <source>
        <dbReference type="ARBA" id="ARBA00006577"/>
    </source>
</evidence>
<evidence type="ECO:0000256" key="6">
    <source>
        <dbReference type="ARBA" id="ARBA00023110"/>
    </source>
</evidence>
<dbReference type="EC" id="5.2.1.8" evidence="4"/>
<dbReference type="PANTHER" id="PTHR47861:SF3">
    <property type="entry name" value="FKBP-TYPE PEPTIDYL-PROLYL CIS-TRANS ISOMERASE SLYD"/>
    <property type="match status" value="1"/>
</dbReference>
<dbReference type="GO" id="GO:0005737">
    <property type="term" value="C:cytoplasm"/>
    <property type="evidence" value="ECO:0007669"/>
    <property type="project" value="UniProtKB-SubCell"/>
</dbReference>
<evidence type="ECO:0000259" key="12">
    <source>
        <dbReference type="Pfam" id="PF00254"/>
    </source>
</evidence>
<dbReference type="InterPro" id="IPR001179">
    <property type="entry name" value="PPIase_FKBP_dom"/>
</dbReference>
<accession>A0A1G9RPV2</accession>
<evidence type="ECO:0000256" key="8">
    <source>
        <dbReference type="ARBA" id="ARBA00023235"/>
    </source>
</evidence>
<dbReference type="InterPro" id="IPR046357">
    <property type="entry name" value="PPIase_dom_sf"/>
</dbReference>
<dbReference type="GO" id="GO:0042026">
    <property type="term" value="P:protein refolding"/>
    <property type="evidence" value="ECO:0007669"/>
    <property type="project" value="UniProtKB-ARBA"/>
</dbReference>
<evidence type="ECO:0000256" key="5">
    <source>
        <dbReference type="ARBA" id="ARBA00022490"/>
    </source>
</evidence>